<evidence type="ECO:0000313" key="26">
    <source>
        <dbReference type="Proteomes" id="UP000298787"/>
    </source>
</evidence>
<evidence type="ECO:0000256" key="7">
    <source>
        <dbReference type="ARBA" id="ARBA00022490"/>
    </source>
</evidence>
<evidence type="ECO:0000256" key="22">
    <source>
        <dbReference type="ARBA" id="ARBA00075803"/>
    </source>
</evidence>
<evidence type="ECO:0000313" key="25">
    <source>
        <dbReference type="EMBL" id="TKS68537.1"/>
    </source>
</evidence>
<evidence type="ECO:0000256" key="6">
    <source>
        <dbReference type="ARBA" id="ARBA00022454"/>
    </source>
</evidence>
<keyword evidence="15 23" id="KW-0175">Coiled coil</keyword>
<keyword evidence="7" id="KW-0963">Cytoplasm</keyword>
<dbReference type="Gene3D" id="3.30.457.60">
    <property type="match status" value="1"/>
</dbReference>
<dbReference type="Gene3D" id="6.10.250.90">
    <property type="match status" value="1"/>
</dbReference>
<evidence type="ECO:0000256" key="8">
    <source>
        <dbReference type="ARBA" id="ARBA00022499"/>
    </source>
</evidence>
<dbReference type="STRING" id="240159.A0A4U5U317"/>
<feature type="region of interest" description="Disordered" evidence="24">
    <location>
        <begin position="337"/>
        <end position="357"/>
    </location>
</feature>
<evidence type="ECO:0000256" key="24">
    <source>
        <dbReference type="SAM" id="MobiDB-lite"/>
    </source>
</evidence>
<dbReference type="FunFam" id="3.30.457.60:FF:000002">
    <property type="entry name" value="Mitotic spindle assembly checkpoint protein MAD1"/>
    <property type="match status" value="1"/>
</dbReference>
<accession>A0A4U5U317</accession>
<keyword evidence="13" id="KW-0832">Ubl conjugation</keyword>
<keyword evidence="11" id="KW-0498">Mitosis</keyword>
<keyword evidence="6" id="KW-0158">Chromosome</keyword>
<feature type="compositionally biased region" description="Basic and acidic residues" evidence="24">
    <location>
        <begin position="348"/>
        <end position="357"/>
    </location>
</feature>
<feature type="coiled-coil region" evidence="23">
    <location>
        <begin position="404"/>
        <end position="551"/>
    </location>
</feature>
<keyword evidence="8" id="KW-1017">Isopeptide bond</keyword>
<evidence type="ECO:0000256" key="3">
    <source>
        <dbReference type="ARBA" id="ARBA00004629"/>
    </source>
</evidence>
<evidence type="ECO:0000256" key="20">
    <source>
        <dbReference type="ARBA" id="ARBA00053509"/>
    </source>
</evidence>
<dbReference type="GO" id="GO:1990728">
    <property type="term" value="C:mitotic spindle assembly checkpoint MAD1-MAD2 complex"/>
    <property type="evidence" value="ECO:0007669"/>
    <property type="project" value="UniProtKB-ARBA"/>
</dbReference>
<dbReference type="AlphaFoldDB" id="A0A4U5U317"/>
<dbReference type="Pfam" id="PF05557">
    <property type="entry name" value="MAD"/>
    <property type="match status" value="1"/>
</dbReference>
<dbReference type="GO" id="GO:0051315">
    <property type="term" value="P:attachment of mitotic spindle microtubules to kinetochore"/>
    <property type="evidence" value="ECO:0007669"/>
    <property type="project" value="TreeGrafter"/>
</dbReference>
<evidence type="ECO:0000256" key="4">
    <source>
        <dbReference type="ARBA" id="ARBA00004647"/>
    </source>
</evidence>
<dbReference type="GO" id="GO:0005635">
    <property type="term" value="C:nuclear envelope"/>
    <property type="evidence" value="ECO:0007669"/>
    <property type="project" value="UniProtKB-SubCell"/>
</dbReference>
<evidence type="ECO:0000256" key="16">
    <source>
        <dbReference type="ARBA" id="ARBA00023212"/>
    </source>
</evidence>
<evidence type="ECO:0000256" key="5">
    <source>
        <dbReference type="ARBA" id="ARBA00008029"/>
    </source>
</evidence>
<evidence type="ECO:0000256" key="21">
    <source>
        <dbReference type="ARBA" id="ARBA00073985"/>
    </source>
</evidence>
<keyword evidence="26" id="KW-1185">Reference proteome</keyword>
<evidence type="ECO:0000256" key="14">
    <source>
        <dbReference type="ARBA" id="ARBA00022990"/>
    </source>
</evidence>
<dbReference type="GO" id="GO:0007094">
    <property type="term" value="P:mitotic spindle assembly checkpoint signaling"/>
    <property type="evidence" value="ECO:0007669"/>
    <property type="project" value="InterPro"/>
</dbReference>
<dbReference type="InterPro" id="IPR008672">
    <property type="entry name" value="Mad1"/>
</dbReference>
<dbReference type="PANTHER" id="PTHR23168">
    <property type="entry name" value="MITOTIC SPINDLE ASSEMBLY CHECKPOINT PROTEIN MAD1 MITOTIC ARREST DEFICIENT-LIKE PROTEIN 1"/>
    <property type="match status" value="1"/>
</dbReference>
<evidence type="ECO:0000256" key="13">
    <source>
        <dbReference type="ARBA" id="ARBA00022843"/>
    </source>
</evidence>
<keyword evidence="10" id="KW-0132">Cell division</keyword>
<comment type="subcellular location">
    <subcellularLocation>
        <location evidence="3">Chromosome</location>
        <location evidence="3">Centromere</location>
        <location evidence="3">Kinetochore</location>
    </subcellularLocation>
    <subcellularLocation>
        <location evidence="2">Cytoplasm</location>
        <location evidence="2">Cytoskeleton</location>
        <location evidence="2">Microtubule organizing center</location>
        <location evidence="2">Centrosome</location>
    </subcellularLocation>
    <subcellularLocation>
        <location evidence="4">Cytoplasm</location>
        <location evidence="4">Cytoskeleton</location>
        <location evidence="4">Spindle pole</location>
    </subcellularLocation>
    <subcellularLocation>
        <location evidence="1">Nucleus envelope</location>
    </subcellularLocation>
</comment>
<dbReference type="GO" id="GO:1990706">
    <property type="term" value="C:MAD1 complex"/>
    <property type="evidence" value="ECO:0007669"/>
    <property type="project" value="UniProtKB-ARBA"/>
</dbReference>
<evidence type="ECO:0000256" key="1">
    <source>
        <dbReference type="ARBA" id="ARBA00004259"/>
    </source>
</evidence>
<name>A0A4U5U317_COLLU</name>
<dbReference type="Gene3D" id="1.20.5.170">
    <property type="match status" value="1"/>
</dbReference>
<dbReference type="PANTHER" id="PTHR23168:SF0">
    <property type="entry name" value="MITOTIC SPINDLE ASSEMBLY CHECKPOINT PROTEIN MAD1"/>
    <property type="match status" value="1"/>
</dbReference>
<comment type="similarity">
    <text evidence="5">Belongs to the MAD1 family.</text>
</comment>
<keyword evidence="16" id="KW-0206">Cytoskeleton</keyword>
<gene>
    <name evidence="25" type="ORF">D9C73_002600</name>
</gene>
<evidence type="ECO:0000256" key="19">
    <source>
        <dbReference type="ARBA" id="ARBA00023328"/>
    </source>
</evidence>
<keyword evidence="19" id="KW-0137">Centromere</keyword>
<reference evidence="25 26" key="1">
    <citation type="submission" date="2019-01" db="EMBL/GenBank/DDBJ databases">
        <title>Genome Assembly of Collichthys lucidus.</title>
        <authorList>
            <person name="Cai M."/>
            <person name="Xiao S."/>
        </authorList>
    </citation>
    <scope>NUCLEOTIDE SEQUENCE [LARGE SCALE GENOMIC DNA]</scope>
    <source>
        <strain evidence="25">JT15FE1705JMU</strain>
        <tissue evidence="25">Muscle</tissue>
    </source>
</reference>
<dbReference type="SUPFAM" id="SSF75704">
    <property type="entry name" value="Mitotic arrest deficient-like 1, Mad1"/>
    <property type="match status" value="1"/>
</dbReference>
<evidence type="ECO:0000256" key="2">
    <source>
        <dbReference type="ARBA" id="ARBA00004300"/>
    </source>
</evidence>
<keyword evidence="17" id="KW-0539">Nucleus</keyword>
<evidence type="ECO:0000256" key="15">
    <source>
        <dbReference type="ARBA" id="ARBA00023054"/>
    </source>
</evidence>
<dbReference type="GO" id="GO:0000922">
    <property type="term" value="C:spindle pole"/>
    <property type="evidence" value="ECO:0007669"/>
    <property type="project" value="UniProtKB-SubCell"/>
</dbReference>
<evidence type="ECO:0000256" key="12">
    <source>
        <dbReference type="ARBA" id="ARBA00022838"/>
    </source>
</evidence>
<feature type="coiled-coil region" evidence="23">
    <location>
        <begin position="94"/>
        <end position="318"/>
    </location>
</feature>
<dbReference type="GO" id="GO:0072686">
    <property type="term" value="C:mitotic spindle"/>
    <property type="evidence" value="ECO:0007669"/>
    <property type="project" value="TreeGrafter"/>
</dbReference>
<evidence type="ECO:0000256" key="11">
    <source>
        <dbReference type="ARBA" id="ARBA00022776"/>
    </source>
</evidence>
<keyword evidence="9" id="KW-0597">Phosphoprotein</keyword>
<keyword evidence="18" id="KW-0131">Cell cycle</keyword>
<dbReference type="GO" id="GO:0005813">
    <property type="term" value="C:centrosome"/>
    <property type="evidence" value="ECO:0007669"/>
    <property type="project" value="UniProtKB-SubCell"/>
</dbReference>
<keyword evidence="14" id="KW-0007">Acetylation</keyword>
<dbReference type="FunFam" id="1.20.5.170:FF:000051">
    <property type="entry name" value="mitotic spindle assembly checkpoint protein MAD1"/>
    <property type="match status" value="1"/>
</dbReference>
<proteinExistence type="inferred from homology"/>
<evidence type="ECO:0000256" key="18">
    <source>
        <dbReference type="ARBA" id="ARBA00023306"/>
    </source>
</evidence>
<sequence length="693" mass="80345">MDLEDDTTVLTTLKSFNSFISRNEPPQRLSEHSAGSGNLQSQYKRSMELLEAAERVQSKNRYLQLDQEKKQMELSHKRARFELEKAASDSARDFEHEVDRNQDLLGRIKKLEERETGAAKNLSEQVEANRALRKNLESLNKKLEEREIRLNTANQSISSLKDEIRELKQKIQNQDSTISSQTLENQELQEQLDLQRRKYLEVSQLCQSLQAAQSSCSEHVIKIKELERRLTLHEQDVVIVKTVKSEAAKVPDLEKELKRLREDNAFLRESRENCSLLKEEVEGLRRKLERMVKTKEDLVNMELEKERLAEKLQAWENLGQSTGLNISVRSLERSQSEVRAELSQQHGKTLEEQKKRETQDGLVRRLQKRVLLLTKERDGMRAILESYDSELAPTEYSPQLSRRLREAEDVLQKTQNHNAEMEGQLTKAQEETGTLKLQLQTVELELESLKKQQAFAADSSSLATKEEVSILRQKIEDLEAERQRLEEQNNILEMRLERHNLQGDYDPVKTQVLHFKMNPTTVAKQQRQQEVEALREEVTRLRELVRSLQDGSALVQSQDDSSMHAPSLGLSLPPSKEVLDLRKQMESSELRNQRLKEVFQRKIQEFRTVCYVLTGYQIDITTENQYRLTSVYAEHMDDSLLFKKGSNGSMQLMETEFSKTLGEMVALHLHHQKSIPAFLSAVTLDLFSRQTTI</sequence>
<dbReference type="GO" id="GO:0000776">
    <property type="term" value="C:kinetochore"/>
    <property type="evidence" value="ECO:0007669"/>
    <property type="project" value="UniProtKB-KW"/>
</dbReference>
<evidence type="ECO:0000256" key="9">
    <source>
        <dbReference type="ARBA" id="ARBA00022553"/>
    </source>
</evidence>
<dbReference type="EMBL" id="CM014080">
    <property type="protein sequence ID" value="TKS68537.1"/>
    <property type="molecule type" value="Genomic_DNA"/>
</dbReference>
<dbReference type="GO" id="GO:0051301">
    <property type="term" value="P:cell division"/>
    <property type="evidence" value="ECO:0007669"/>
    <property type="project" value="UniProtKB-KW"/>
</dbReference>
<dbReference type="Proteomes" id="UP000298787">
    <property type="component" value="Chromosome 3"/>
</dbReference>
<evidence type="ECO:0000256" key="10">
    <source>
        <dbReference type="ARBA" id="ARBA00022618"/>
    </source>
</evidence>
<comment type="function">
    <text evidence="20">Component of the spindle-assembly checkpoint that prevents the onset of anaphase until all chromosomes are properly aligned at the metaphase plate. Forms a heterotetrameric complex with the closed conformation form of MAD2L1 (C-MAD2) at unattached kinetochores during prometaphase, recruits an open conformation of MAD2L1 (O-MAD2) and promotes the conversion of O-MAD2 to C-MAD2, which ensures mitotic checkpoint signaling.</text>
</comment>
<evidence type="ECO:0000256" key="17">
    <source>
        <dbReference type="ARBA" id="ARBA00023242"/>
    </source>
</evidence>
<protein>
    <recommendedName>
        <fullName evidence="21">Mitotic spindle assembly checkpoint protein MAD1</fullName>
    </recommendedName>
    <alternativeName>
        <fullName evidence="22">Mitotic arrest deficient 1-like protein 1</fullName>
    </alternativeName>
</protein>
<evidence type="ECO:0000256" key="23">
    <source>
        <dbReference type="SAM" id="Coils"/>
    </source>
</evidence>
<organism evidence="25 26">
    <name type="scientific">Collichthys lucidus</name>
    <name type="common">Big head croaker</name>
    <name type="synonym">Sciaena lucida</name>
    <dbReference type="NCBI Taxonomy" id="240159"/>
    <lineage>
        <taxon>Eukaryota</taxon>
        <taxon>Metazoa</taxon>
        <taxon>Chordata</taxon>
        <taxon>Craniata</taxon>
        <taxon>Vertebrata</taxon>
        <taxon>Euteleostomi</taxon>
        <taxon>Actinopterygii</taxon>
        <taxon>Neopterygii</taxon>
        <taxon>Teleostei</taxon>
        <taxon>Neoteleostei</taxon>
        <taxon>Acanthomorphata</taxon>
        <taxon>Eupercaria</taxon>
        <taxon>Sciaenidae</taxon>
        <taxon>Collichthys</taxon>
    </lineage>
</organism>
<keyword evidence="12" id="KW-0995">Kinetochore</keyword>